<evidence type="ECO:0000256" key="1">
    <source>
        <dbReference type="SAM" id="Phobius"/>
    </source>
</evidence>
<feature type="transmembrane region" description="Helical" evidence="1">
    <location>
        <begin position="6"/>
        <end position="27"/>
    </location>
</feature>
<accession>A0ABV8UVG7</accession>
<reference evidence="3" key="1">
    <citation type="journal article" date="2019" name="Int. J. Syst. Evol. Microbiol.">
        <title>The Global Catalogue of Microorganisms (GCM) 10K type strain sequencing project: providing services to taxonomists for standard genome sequencing and annotation.</title>
        <authorList>
            <consortium name="The Broad Institute Genomics Platform"/>
            <consortium name="The Broad Institute Genome Sequencing Center for Infectious Disease"/>
            <person name="Wu L."/>
            <person name="Ma J."/>
        </authorList>
    </citation>
    <scope>NUCLEOTIDE SEQUENCE [LARGE SCALE GENOMIC DNA]</scope>
    <source>
        <strain evidence="3">CCUG 50353</strain>
    </source>
</reference>
<dbReference type="RefSeq" id="WP_378141792.1">
    <property type="nucleotide sequence ID" value="NZ_JBHSEF010000023.1"/>
</dbReference>
<keyword evidence="3" id="KW-1185">Reference proteome</keyword>
<protein>
    <submittedName>
        <fullName evidence="2">Uncharacterized protein</fullName>
    </submittedName>
</protein>
<dbReference type="EMBL" id="JBHSEF010000023">
    <property type="protein sequence ID" value="MFC4355322.1"/>
    <property type="molecule type" value="Genomic_DNA"/>
</dbReference>
<evidence type="ECO:0000313" key="3">
    <source>
        <dbReference type="Proteomes" id="UP001595733"/>
    </source>
</evidence>
<keyword evidence="1" id="KW-1133">Transmembrane helix</keyword>
<comment type="caution">
    <text evidence="2">The sequence shown here is derived from an EMBL/GenBank/DDBJ whole genome shotgun (WGS) entry which is preliminary data.</text>
</comment>
<sequence>MEAYIIPLAFFLIGLAIGKLSMIKPMFELKRENDLMKRHLANRKRGRIIIKGD</sequence>
<gene>
    <name evidence="2" type="ORF">ACFO0S_09710</name>
</gene>
<keyword evidence="1" id="KW-0812">Transmembrane</keyword>
<proteinExistence type="predicted"/>
<evidence type="ECO:0000313" key="2">
    <source>
        <dbReference type="EMBL" id="MFC4355322.1"/>
    </source>
</evidence>
<dbReference type="Proteomes" id="UP001595733">
    <property type="component" value="Unassembled WGS sequence"/>
</dbReference>
<keyword evidence="1" id="KW-0472">Membrane</keyword>
<organism evidence="2 3">
    <name type="scientific">Chryseomicrobium palamuruense</name>
    <dbReference type="NCBI Taxonomy" id="682973"/>
    <lineage>
        <taxon>Bacteria</taxon>
        <taxon>Bacillati</taxon>
        <taxon>Bacillota</taxon>
        <taxon>Bacilli</taxon>
        <taxon>Bacillales</taxon>
        <taxon>Caryophanaceae</taxon>
        <taxon>Chryseomicrobium</taxon>
    </lineage>
</organism>
<name>A0ABV8UVG7_9BACL</name>